<feature type="domain" description="Glycosyl transferase family 1" evidence="1">
    <location>
        <begin position="205"/>
        <end position="323"/>
    </location>
</feature>
<dbReference type="PANTHER" id="PTHR12526:SF630">
    <property type="entry name" value="GLYCOSYLTRANSFERASE"/>
    <property type="match status" value="1"/>
</dbReference>
<comment type="caution">
    <text evidence="2">The sequence shown here is derived from an EMBL/GenBank/DDBJ whole genome shotgun (WGS) entry which is preliminary data.</text>
</comment>
<evidence type="ECO:0000313" key="3">
    <source>
        <dbReference type="Proteomes" id="UP000094869"/>
    </source>
</evidence>
<gene>
    <name evidence="2" type="ORF">BEI63_10425</name>
</gene>
<name>A0ABX3AJ84_9FIRM</name>
<dbReference type="Pfam" id="PF00534">
    <property type="entry name" value="Glycos_transf_1"/>
    <property type="match status" value="1"/>
</dbReference>
<dbReference type="CDD" id="cd03801">
    <property type="entry name" value="GT4_PimA-like"/>
    <property type="match status" value="1"/>
</dbReference>
<evidence type="ECO:0000313" key="2">
    <source>
        <dbReference type="EMBL" id="ODR57521.1"/>
    </source>
</evidence>
<accession>A0ABX3AJ84</accession>
<dbReference type="InterPro" id="IPR001296">
    <property type="entry name" value="Glyco_trans_1"/>
</dbReference>
<dbReference type="EMBL" id="MEHD01000021">
    <property type="protein sequence ID" value="ODR57521.1"/>
    <property type="molecule type" value="Genomic_DNA"/>
</dbReference>
<dbReference type="RefSeq" id="WP_069409739.1">
    <property type="nucleotide sequence ID" value="NZ_MEHD01000021.1"/>
</dbReference>
<sequence>MRILIAVHTYWPDNNGVQMVTQYIAEGLAKSNEVMVVTELKDGYCKNEDFNHVHIERINVRNKRGQFVGDKTRFYKLIEGYTPDVLISVCTQSWPFDWLFNKLNLLPGKKILYTHGFSGLLKKYPVMQDLLRGRLNALKYHLHWKKYYRTAYKYMREYDLITHLSENNISFWYAQKYHLKNNAILGNAVEDIFWENNVLKRAEKNELVRYVYIANYDSNKNQKMLLQVFYLMDIEDVCLTMVGSLENEYYEELAALKKQLDEKYGKKNVELLTQIPRNKIPGILYHSDIFVCCSKKEEYPIMLCEAAAVGLPIISTDVGHASKMQGCLVVKDEIEMKEAMEYLGQNPDERIKRGMLLRRHAECNYKISEKVSWLEKQIELLNGD</sequence>
<proteinExistence type="predicted"/>
<dbReference type="SUPFAM" id="SSF53756">
    <property type="entry name" value="UDP-Glycosyltransferase/glycogen phosphorylase"/>
    <property type="match status" value="1"/>
</dbReference>
<reference evidence="2 3" key="1">
    <citation type="submission" date="2016-08" db="EMBL/GenBank/DDBJ databases">
        <title>Characterization of Isolates of Eisenbergiella tayi Derived from Blood Cultures, Using Whole Genome Sequencing.</title>
        <authorList>
            <person name="Bernier A.-M."/>
            <person name="Burdz T."/>
            <person name="Wiebe D."/>
            <person name="Bernard K."/>
        </authorList>
    </citation>
    <scope>NUCLEOTIDE SEQUENCE [LARGE SCALE GENOMIC DNA]</scope>
    <source>
        <strain evidence="2 3">NML120146</strain>
    </source>
</reference>
<organism evidence="2 3">
    <name type="scientific">Eisenbergiella tayi</name>
    <dbReference type="NCBI Taxonomy" id="1432052"/>
    <lineage>
        <taxon>Bacteria</taxon>
        <taxon>Bacillati</taxon>
        <taxon>Bacillota</taxon>
        <taxon>Clostridia</taxon>
        <taxon>Lachnospirales</taxon>
        <taxon>Lachnospiraceae</taxon>
        <taxon>Eisenbergiella</taxon>
    </lineage>
</organism>
<evidence type="ECO:0000259" key="1">
    <source>
        <dbReference type="Pfam" id="PF00534"/>
    </source>
</evidence>
<keyword evidence="3" id="KW-1185">Reference proteome</keyword>
<dbReference type="Gene3D" id="3.40.50.2000">
    <property type="entry name" value="Glycogen Phosphorylase B"/>
    <property type="match status" value="2"/>
</dbReference>
<dbReference type="PANTHER" id="PTHR12526">
    <property type="entry name" value="GLYCOSYLTRANSFERASE"/>
    <property type="match status" value="1"/>
</dbReference>
<protein>
    <recommendedName>
        <fullName evidence="1">Glycosyl transferase family 1 domain-containing protein</fullName>
    </recommendedName>
</protein>
<dbReference type="Proteomes" id="UP000094869">
    <property type="component" value="Unassembled WGS sequence"/>
</dbReference>